<dbReference type="OrthoDB" id="1496109at2"/>
<dbReference type="STRING" id="619805.SAMN05660477_03102"/>
<dbReference type="Proteomes" id="UP000191112">
    <property type="component" value="Unassembled WGS sequence"/>
</dbReference>
<proteinExistence type="predicted"/>
<protein>
    <submittedName>
        <fullName evidence="1">Uncharacterized protein</fullName>
    </submittedName>
</protein>
<name>A0A1T5GSQ2_9FLAO</name>
<reference evidence="1 2" key="1">
    <citation type="submission" date="2017-02" db="EMBL/GenBank/DDBJ databases">
        <authorList>
            <person name="Peterson S.W."/>
        </authorList>
    </citation>
    <scope>NUCLEOTIDE SEQUENCE [LARGE SCALE GENOMIC DNA]</scope>
    <source>
        <strain evidence="1 2">DSM 22323</strain>
    </source>
</reference>
<evidence type="ECO:0000313" key="2">
    <source>
        <dbReference type="Proteomes" id="UP000191112"/>
    </source>
</evidence>
<accession>A0A1T5GSQ2</accession>
<sequence>MMETINSKFVKKDNQLKINFVPSTPEEKKHLQRLKELINQKRHGDWEEVSSIVGIPTRSVEKAFVRVYSKNHFKTVDALEQVIENRKNHLKQ</sequence>
<dbReference type="AlphaFoldDB" id="A0A1T5GSQ2"/>
<evidence type="ECO:0000313" key="1">
    <source>
        <dbReference type="EMBL" id="SKC11399.1"/>
    </source>
</evidence>
<dbReference type="RefSeq" id="WP_079668308.1">
    <property type="nucleotide sequence ID" value="NZ_FUYZ01000018.1"/>
</dbReference>
<organism evidence="1 2">
    <name type="scientific">Soonwooa buanensis</name>
    <dbReference type="NCBI Taxonomy" id="619805"/>
    <lineage>
        <taxon>Bacteria</taxon>
        <taxon>Pseudomonadati</taxon>
        <taxon>Bacteroidota</taxon>
        <taxon>Flavobacteriia</taxon>
        <taxon>Flavobacteriales</taxon>
        <taxon>Weeksellaceae</taxon>
        <taxon>Chryseobacterium group</taxon>
        <taxon>Soonwooa</taxon>
    </lineage>
</organism>
<gene>
    <name evidence="1" type="ORF">SAMN05660477_03102</name>
</gene>
<dbReference type="EMBL" id="FUYZ01000018">
    <property type="protein sequence ID" value="SKC11399.1"/>
    <property type="molecule type" value="Genomic_DNA"/>
</dbReference>
<keyword evidence="2" id="KW-1185">Reference proteome</keyword>